<dbReference type="RefSeq" id="XP_041543527.1">
    <property type="nucleotide sequence ID" value="XM_041689887.1"/>
</dbReference>
<dbReference type="AlphaFoldDB" id="A0A7R7WBJ4"/>
<sequence>MGRHPQELLFLILESISIEDSVNFFSTCRGFMKLGLSFLESYLCNTEEARVVAGGKLTVIGAITRTLSLDKALKSGRPYSIQPICSEVANQVLCYGNLICFLRPGRICIYNTRGACEYDINIREIETLADLTDQMDENDEEAPVVLCDFNYHKLVMAFARTRRFVCIELKGDGSWEIIYVSPESIPVPHVWSKISSTGLVLYVVMPTVLRFEWFDFERRRTFMFDLDGRQGPDTIVDVVSSGSNVYILLSIDNFFETGMLRIAESRLVYEPKDKYLIFPSICADGKGGITVLTPTFVDNSLILQPNDDEPGFPQLSRAYFRLCDTYDLHYIGVADSTGPREIGRVRIAIKVRIVYTSGDMSRNYGSLLFFANFDARCERWTALRGQQIGRFYYH</sequence>
<name>A0A7R7WBJ4_ASPKA</name>
<evidence type="ECO:0000313" key="2">
    <source>
        <dbReference type="Proteomes" id="UP000661280"/>
    </source>
</evidence>
<dbReference type="GeneID" id="64961086"/>
<organism evidence="1 2">
    <name type="scientific">Aspergillus kawachii</name>
    <name type="common">White koji mold</name>
    <name type="synonym">Aspergillus awamori var. kawachi</name>
    <dbReference type="NCBI Taxonomy" id="1069201"/>
    <lineage>
        <taxon>Eukaryota</taxon>
        <taxon>Fungi</taxon>
        <taxon>Dikarya</taxon>
        <taxon>Ascomycota</taxon>
        <taxon>Pezizomycotina</taxon>
        <taxon>Eurotiomycetes</taxon>
        <taxon>Eurotiomycetidae</taxon>
        <taxon>Eurotiales</taxon>
        <taxon>Aspergillaceae</taxon>
        <taxon>Aspergillus</taxon>
        <taxon>Aspergillus subgen. Circumdati</taxon>
    </lineage>
</organism>
<dbReference type="OrthoDB" id="10500373at2759"/>
<accession>A0A7R7WBJ4</accession>
<reference evidence="1" key="2">
    <citation type="submission" date="2021-02" db="EMBL/GenBank/DDBJ databases">
        <title>Aspergillus luchuensis mut. kawachii IFO 4304 genome sequence.</title>
        <authorList>
            <person name="Mori K."/>
            <person name="Kadooka C."/>
            <person name="Goto M."/>
            <person name="Futagami T."/>
        </authorList>
    </citation>
    <scope>NUCLEOTIDE SEQUENCE</scope>
    <source>
        <strain evidence="1">IFO 4308</strain>
    </source>
</reference>
<dbReference type="Proteomes" id="UP000661280">
    <property type="component" value="Chromosome 5"/>
</dbReference>
<protein>
    <submittedName>
        <fullName evidence="1">Uncharacterized protein</fullName>
    </submittedName>
</protein>
<keyword evidence="2" id="KW-1185">Reference proteome</keyword>
<proteinExistence type="predicted"/>
<reference evidence="1" key="1">
    <citation type="submission" date="2021-01" db="EMBL/GenBank/DDBJ databases">
        <authorList>
            <consortium name="Aspergillus luchuensis mut. kawachii IFO 4304 genome sequencing consortium"/>
            <person name="Kazuki M."/>
            <person name="Futagami T."/>
        </authorList>
    </citation>
    <scope>NUCLEOTIDE SEQUENCE</scope>
    <source>
        <strain evidence="1">IFO 4308</strain>
    </source>
</reference>
<gene>
    <name evidence="1" type="ORF">AKAW2_50106S</name>
</gene>
<dbReference type="KEGG" id="aluc:AKAW2_50106S"/>
<evidence type="ECO:0000313" key="1">
    <source>
        <dbReference type="EMBL" id="BCR99764.1"/>
    </source>
</evidence>
<dbReference type="EMBL" id="AP024429">
    <property type="protein sequence ID" value="BCR99764.1"/>
    <property type="molecule type" value="Genomic_DNA"/>
</dbReference>